<proteinExistence type="predicted"/>
<gene>
    <name evidence="2" type="ORF">Fmac_018838</name>
</gene>
<dbReference type="PANTHER" id="PTHR31900">
    <property type="entry name" value="F-BOX/RNI SUPERFAMILY PROTEIN-RELATED"/>
    <property type="match status" value="1"/>
</dbReference>
<dbReference type="Pfam" id="PF08387">
    <property type="entry name" value="FBD"/>
    <property type="match status" value="1"/>
</dbReference>
<organism evidence="2 3">
    <name type="scientific">Flemingia macrophylla</name>
    <dbReference type="NCBI Taxonomy" id="520843"/>
    <lineage>
        <taxon>Eukaryota</taxon>
        <taxon>Viridiplantae</taxon>
        <taxon>Streptophyta</taxon>
        <taxon>Embryophyta</taxon>
        <taxon>Tracheophyta</taxon>
        <taxon>Spermatophyta</taxon>
        <taxon>Magnoliopsida</taxon>
        <taxon>eudicotyledons</taxon>
        <taxon>Gunneridae</taxon>
        <taxon>Pentapetalae</taxon>
        <taxon>rosids</taxon>
        <taxon>fabids</taxon>
        <taxon>Fabales</taxon>
        <taxon>Fabaceae</taxon>
        <taxon>Papilionoideae</taxon>
        <taxon>50 kb inversion clade</taxon>
        <taxon>NPAAA clade</taxon>
        <taxon>indigoferoid/millettioid clade</taxon>
        <taxon>Phaseoleae</taxon>
        <taxon>Flemingia</taxon>
    </lineage>
</organism>
<feature type="domain" description="FBD" evidence="1">
    <location>
        <begin position="384"/>
        <end position="458"/>
    </location>
</feature>
<dbReference type="SMART" id="SM00579">
    <property type="entry name" value="FBD"/>
    <property type="match status" value="1"/>
</dbReference>
<evidence type="ECO:0000313" key="2">
    <source>
        <dbReference type="EMBL" id="KAL2331257.1"/>
    </source>
</evidence>
<sequence length="463" mass="52720">MNSIISTQNNDTMQRPPTEETVVEGEDIISKLHESILCHILSFLPIIEAVHTCVLSKRWIYVWKSLTVLRFNDALHCFGRQMQKEQFMCFVNRLLLQPANSSVQSLSLCLTSYNYDASLVSSWISSILERGVQKLHIQYADKVLFPFQTLFSCSSLVQLMLQMKCKISLPIFASLPNLQTLSLSGIMLASESSTYSKYLILSFPLLKVFEARGCEWQIKQNISIEAPLLERFSIATWRSLSNESLKPSIKIFAPYLADFSYEGDIEQDITLLNSSSVRSASVVIVIEDKKDRMEKIGFQVHKLLAQIRDVEQMKLLFYKVLIHAKDIFTHLPAFGRLTYLQLNEVTGEALLNILHNSPILNTLVLLNGISELYKDVLTSASVPQCFLTSFKDFQFKEFTGHENELLLAKFVMANAVILEKMIMCTAFWLRYSDINMENVKGQILSFPKCSNSVIIEISNVNCI</sequence>
<dbReference type="InterPro" id="IPR036047">
    <property type="entry name" value="F-box-like_dom_sf"/>
</dbReference>
<dbReference type="AlphaFoldDB" id="A0ABD1M636"/>
<protein>
    <recommendedName>
        <fullName evidence="1">FBD domain-containing protein</fullName>
    </recommendedName>
</protein>
<dbReference type="InterPro" id="IPR050232">
    <property type="entry name" value="FBL13/AtMIF1-like"/>
</dbReference>
<reference evidence="2 3" key="1">
    <citation type="submission" date="2024-08" db="EMBL/GenBank/DDBJ databases">
        <title>Insights into the chromosomal genome structure of Flemingia macrophylla.</title>
        <authorList>
            <person name="Ding Y."/>
            <person name="Zhao Y."/>
            <person name="Bi W."/>
            <person name="Wu M."/>
            <person name="Zhao G."/>
            <person name="Gong Y."/>
            <person name="Li W."/>
            <person name="Zhang P."/>
        </authorList>
    </citation>
    <scope>NUCLEOTIDE SEQUENCE [LARGE SCALE GENOMIC DNA]</scope>
    <source>
        <strain evidence="2">DYQJB</strain>
        <tissue evidence="2">Leaf</tissue>
    </source>
</reference>
<dbReference type="InterPro" id="IPR006566">
    <property type="entry name" value="FBD"/>
</dbReference>
<dbReference type="SUPFAM" id="SSF81383">
    <property type="entry name" value="F-box domain"/>
    <property type="match status" value="1"/>
</dbReference>
<dbReference type="Pfam" id="PF00646">
    <property type="entry name" value="F-box"/>
    <property type="match status" value="1"/>
</dbReference>
<accession>A0ABD1M636</accession>
<dbReference type="PANTHER" id="PTHR31900:SF32">
    <property type="entry name" value="F-BOX_RNI_FBD-LIKE DOMAIN PROTEIN"/>
    <property type="match status" value="1"/>
</dbReference>
<keyword evidence="3" id="KW-1185">Reference proteome</keyword>
<dbReference type="Proteomes" id="UP001603857">
    <property type="component" value="Unassembled WGS sequence"/>
</dbReference>
<dbReference type="CDD" id="cd22160">
    <property type="entry name" value="F-box_AtFBL13-like"/>
    <property type="match status" value="1"/>
</dbReference>
<dbReference type="InterPro" id="IPR053781">
    <property type="entry name" value="F-box_AtFBL13-like"/>
</dbReference>
<comment type="caution">
    <text evidence="2">The sequence shown here is derived from an EMBL/GenBank/DDBJ whole genome shotgun (WGS) entry which is preliminary data.</text>
</comment>
<dbReference type="EMBL" id="JBGMDY010000006">
    <property type="protein sequence ID" value="KAL2331257.1"/>
    <property type="molecule type" value="Genomic_DNA"/>
</dbReference>
<evidence type="ECO:0000259" key="1">
    <source>
        <dbReference type="SMART" id="SM00579"/>
    </source>
</evidence>
<evidence type="ECO:0000313" key="3">
    <source>
        <dbReference type="Proteomes" id="UP001603857"/>
    </source>
</evidence>
<name>A0ABD1M636_9FABA</name>
<dbReference type="InterPro" id="IPR001810">
    <property type="entry name" value="F-box_dom"/>
</dbReference>